<dbReference type="RefSeq" id="WP_108691187.1">
    <property type="nucleotide sequence ID" value="NZ_QCYH01000002.1"/>
</dbReference>
<dbReference type="AlphaFoldDB" id="A0A2T7G9W8"/>
<feature type="transmembrane region" description="Helical" evidence="2">
    <location>
        <begin position="18"/>
        <end position="43"/>
    </location>
</feature>
<accession>A0A2T7G9W8</accession>
<proteinExistence type="predicted"/>
<evidence type="ECO:0000256" key="2">
    <source>
        <dbReference type="SAM" id="Phobius"/>
    </source>
</evidence>
<dbReference type="Proteomes" id="UP000244446">
    <property type="component" value="Unassembled WGS sequence"/>
</dbReference>
<keyword evidence="2" id="KW-0472">Membrane</keyword>
<evidence type="ECO:0000313" key="4">
    <source>
        <dbReference type="Proteomes" id="UP000244446"/>
    </source>
</evidence>
<gene>
    <name evidence="3" type="ORF">DC366_05510</name>
</gene>
<evidence type="ECO:0008006" key="5">
    <source>
        <dbReference type="Google" id="ProtNLM"/>
    </source>
</evidence>
<protein>
    <recommendedName>
        <fullName evidence="5">Phage holin family protein</fullName>
    </recommendedName>
</protein>
<dbReference type="OrthoDB" id="7728320at2"/>
<keyword evidence="2" id="KW-0812">Transmembrane</keyword>
<dbReference type="InterPro" id="IPR009937">
    <property type="entry name" value="Phage_holin_3_6"/>
</dbReference>
<name>A0A2T7G9W8_9RHOB</name>
<dbReference type="EMBL" id="QCYH01000002">
    <property type="protein sequence ID" value="PVA11213.1"/>
    <property type="molecule type" value="Genomic_DNA"/>
</dbReference>
<evidence type="ECO:0000313" key="3">
    <source>
        <dbReference type="EMBL" id="PVA11213.1"/>
    </source>
</evidence>
<feature type="region of interest" description="Disordered" evidence="1">
    <location>
        <begin position="81"/>
        <end position="100"/>
    </location>
</feature>
<keyword evidence="4" id="KW-1185">Reference proteome</keyword>
<sequence length="120" mass="12398">MGLIDALKYRSARAIRRALMCGVGGLMVAIGIGFLTAAGWILLEQVYSAAVAALVLAGIYAGIGLIILGMAASSARRERFSPEAAPLREPAKPPQPGAMPPLAEAFIIGLNAALAARGRR</sequence>
<comment type="caution">
    <text evidence="3">The sequence shown here is derived from an EMBL/GenBank/DDBJ whole genome shotgun (WGS) entry which is preliminary data.</text>
</comment>
<keyword evidence="2" id="KW-1133">Transmembrane helix</keyword>
<feature type="transmembrane region" description="Helical" evidence="2">
    <location>
        <begin position="49"/>
        <end position="72"/>
    </location>
</feature>
<dbReference type="Pfam" id="PF07332">
    <property type="entry name" value="Phage_holin_3_6"/>
    <property type="match status" value="1"/>
</dbReference>
<evidence type="ECO:0000256" key="1">
    <source>
        <dbReference type="SAM" id="MobiDB-lite"/>
    </source>
</evidence>
<organism evidence="3 4">
    <name type="scientific">Pelagivirga sediminicola</name>
    <dbReference type="NCBI Taxonomy" id="2170575"/>
    <lineage>
        <taxon>Bacteria</taxon>
        <taxon>Pseudomonadati</taxon>
        <taxon>Pseudomonadota</taxon>
        <taxon>Alphaproteobacteria</taxon>
        <taxon>Rhodobacterales</taxon>
        <taxon>Paracoccaceae</taxon>
        <taxon>Pelagivirga</taxon>
    </lineage>
</organism>
<reference evidence="3 4" key="1">
    <citation type="submission" date="2018-04" db="EMBL/GenBank/DDBJ databases">
        <title>Pelagivirga bohaiensis gen. nov., sp. nov., a bacterium isolated from the Bohai Sea.</title>
        <authorList>
            <person name="Ji X."/>
        </authorList>
    </citation>
    <scope>NUCLEOTIDE SEQUENCE [LARGE SCALE GENOMIC DNA]</scope>
    <source>
        <strain evidence="3 4">BH-SD19</strain>
    </source>
</reference>